<dbReference type="PANTHER" id="PTHR44845">
    <property type="entry name" value="CARRIER DOMAIN-CONTAINING PROTEIN"/>
    <property type="match status" value="1"/>
</dbReference>
<keyword evidence="1" id="KW-0596">Phosphopantetheine</keyword>
<dbReference type="Pfam" id="PF00501">
    <property type="entry name" value="AMP-binding"/>
    <property type="match status" value="1"/>
</dbReference>
<dbReference type="InterPro" id="IPR000873">
    <property type="entry name" value="AMP-dep_synth/lig_dom"/>
</dbReference>
<reference evidence="4 5" key="1">
    <citation type="submission" date="2016-07" db="EMBL/GenBank/DDBJ databases">
        <title>Pervasive Adenine N6-methylation of Active Genes in Fungi.</title>
        <authorList>
            <consortium name="DOE Joint Genome Institute"/>
            <person name="Mondo S.J."/>
            <person name="Dannebaum R.O."/>
            <person name="Kuo R.C."/>
            <person name="Labutti K."/>
            <person name="Haridas S."/>
            <person name="Kuo A."/>
            <person name="Salamov A."/>
            <person name="Ahrendt S.R."/>
            <person name="Lipzen A."/>
            <person name="Sullivan W."/>
            <person name="Andreopoulos W.B."/>
            <person name="Clum A."/>
            <person name="Lindquist E."/>
            <person name="Daum C."/>
            <person name="Ramamoorthy G.K."/>
            <person name="Gryganskyi A."/>
            <person name="Culley D."/>
            <person name="Magnuson J.K."/>
            <person name="James T.Y."/>
            <person name="O'Malley M.A."/>
            <person name="Stajich J.E."/>
            <person name="Spatafora J.W."/>
            <person name="Visel A."/>
            <person name="Grigoriev I.V."/>
        </authorList>
    </citation>
    <scope>NUCLEOTIDE SEQUENCE [LARGE SCALE GENOMIC DNA]</scope>
    <source>
        <strain evidence="4 5">NRRL 2496</strain>
    </source>
</reference>
<dbReference type="AlphaFoldDB" id="A0A1X2HLL2"/>
<dbReference type="GO" id="GO:0031177">
    <property type="term" value="F:phosphopantetheine binding"/>
    <property type="evidence" value="ECO:0007669"/>
    <property type="project" value="InterPro"/>
</dbReference>
<evidence type="ECO:0000259" key="3">
    <source>
        <dbReference type="PROSITE" id="PS50075"/>
    </source>
</evidence>
<organism evidence="4 5">
    <name type="scientific">Syncephalastrum racemosum</name>
    <name type="common">Filamentous fungus</name>
    <dbReference type="NCBI Taxonomy" id="13706"/>
    <lineage>
        <taxon>Eukaryota</taxon>
        <taxon>Fungi</taxon>
        <taxon>Fungi incertae sedis</taxon>
        <taxon>Mucoromycota</taxon>
        <taxon>Mucoromycotina</taxon>
        <taxon>Mucoromycetes</taxon>
        <taxon>Mucorales</taxon>
        <taxon>Syncephalastraceae</taxon>
        <taxon>Syncephalastrum</taxon>
    </lineage>
</organism>
<dbReference type="SMART" id="SM00823">
    <property type="entry name" value="PKS_PP"/>
    <property type="match status" value="1"/>
</dbReference>
<accession>A0A1X2HLL2</accession>
<dbReference type="InterPro" id="IPR042099">
    <property type="entry name" value="ANL_N_sf"/>
</dbReference>
<dbReference type="SUPFAM" id="SSF47336">
    <property type="entry name" value="ACP-like"/>
    <property type="match status" value="1"/>
</dbReference>
<dbReference type="Gene3D" id="1.10.1200.10">
    <property type="entry name" value="ACP-like"/>
    <property type="match status" value="1"/>
</dbReference>
<feature type="domain" description="Carrier" evidence="3">
    <location>
        <begin position="560"/>
        <end position="635"/>
    </location>
</feature>
<dbReference type="InterPro" id="IPR036736">
    <property type="entry name" value="ACP-like_sf"/>
</dbReference>
<dbReference type="InterPro" id="IPR006162">
    <property type="entry name" value="Ppantetheine_attach_site"/>
</dbReference>
<dbReference type="OMA" id="SSISACM"/>
<dbReference type="EMBL" id="MCGN01000002">
    <property type="protein sequence ID" value="ORZ00273.1"/>
    <property type="molecule type" value="Genomic_DNA"/>
</dbReference>
<sequence length="1045" mass="118510">MSFRTFDDFAFKYQEKYSFIRLFEEQAAKFGSSTYTHVQIPDTNGFRQLTYSQVDKLANLMAGKLSEPLKGEETVGFIADHTIYYLITMLAVLKLRKTFMALSPRNSQAANVNLLDKTGAKFIVSSSKYRDIAETSMHEAGHGCRYMELKAFDFDDWLRQDDTEAQKALDRSFSPDDIEKIVLIIHSSGSTAFPKPIRLSNRFMFFLVQAMSLTSHETVPEMVTGEKDVILTCLPLYFTLPLYGASAVFFTQLPPTPQQILDASEKLHVTLMALPPLILDQMMPYLQETKRYEPLQRVKYIIYGGAALKEETGNFYYDHGINVRSGYGSTEISAVAISIIRKENPKWNSLRFGKAMQQYLIWEPVDEERGIYHLAIRGDCPTLATGIANRANGDYATNDLFLNDSEDHELWYHKGRKDDTLVMLNGEKTNPLPMEATITTCPVVAHCSVVGEGRQCTAALVELDMNEAGKFSPNEISKQVLDVVDKANQDAPAHSRIMHQMVYILPYNDHLVTTDKGTVIRKRSLDKFQNAIDRLYKEFLEGPARPRQRRHSSVSTWSESDAKAYLADAVSQVLDKDRTIFTNAPQESLFEFGLNSLLAIQLRNIICEAFGSIPTNFIFEHPTLESMARALVKSDFRSDEEVQEEHYQETQNILQDYIKRAEEDFPVAKAGAKRHAQHVVLLTGATGSLGSFMLRDMLQSSRVKRVVCLVRGKPDQLFQRLQTSFKSRRLDVTLLDSKVEVLPMDLNAPNLGFDKATYDRLHKEVTIVQACHWLLDFNQPVGHFERECIRGLYKLLKFAFREEDPMHVHAISSVSATAAMGVPDIPESYPKADPHSAMPMGYAQSKYICEQLFNYLTQKKNFPCITERMGQVCGDTVNGVWNTSEQYPLLIVGGGGLMHKARSTTANEIIDWLPVDHAARGIFQIMLSTADEDARSLSGKVFHIVNPHMVTWDDVLQEMKQCGMKFDIINPADWVAELRKHQGNPAYKLMGFYESSFTKPFSMPHWKTDDTVKVAPALDESPPFDAQLLQKQLSYWRDVGFYKPS</sequence>
<dbReference type="Proteomes" id="UP000242180">
    <property type="component" value="Unassembled WGS sequence"/>
</dbReference>
<keyword evidence="2" id="KW-0597">Phosphoprotein</keyword>
<evidence type="ECO:0000256" key="1">
    <source>
        <dbReference type="ARBA" id="ARBA00022450"/>
    </source>
</evidence>
<evidence type="ECO:0000256" key="2">
    <source>
        <dbReference type="ARBA" id="ARBA00022553"/>
    </source>
</evidence>
<dbReference type="InterPro" id="IPR036291">
    <property type="entry name" value="NAD(P)-bd_dom_sf"/>
</dbReference>
<name>A0A1X2HLL2_SYNRA</name>
<dbReference type="SUPFAM" id="SSF56801">
    <property type="entry name" value="Acetyl-CoA synthetase-like"/>
    <property type="match status" value="1"/>
</dbReference>
<dbReference type="OrthoDB" id="429813at2759"/>
<dbReference type="STRING" id="13706.A0A1X2HLL2"/>
<dbReference type="Gene3D" id="3.40.50.720">
    <property type="entry name" value="NAD(P)-binding Rossmann-like Domain"/>
    <property type="match status" value="1"/>
</dbReference>
<proteinExistence type="predicted"/>
<dbReference type="PANTHER" id="PTHR44845:SF6">
    <property type="entry name" value="BETA-ALANINE-ACTIVATING ENZYME"/>
    <property type="match status" value="1"/>
</dbReference>
<dbReference type="Pfam" id="PF07993">
    <property type="entry name" value="NAD_binding_4"/>
    <property type="match status" value="1"/>
</dbReference>
<dbReference type="SUPFAM" id="SSF51735">
    <property type="entry name" value="NAD(P)-binding Rossmann-fold domains"/>
    <property type="match status" value="1"/>
</dbReference>
<keyword evidence="5" id="KW-1185">Reference proteome</keyword>
<gene>
    <name evidence="4" type="ORF">BCR43DRAFT_540174</name>
</gene>
<protein>
    <recommendedName>
        <fullName evidence="3">Carrier domain-containing protein</fullName>
    </recommendedName>
</protein>
<dbReference type="InterPro" id="IPR020806">
    <property type="entry name" value="PKS_PP-bd"/>
</dbReference>
<comment type="caution">
    <text evidence="4">The sequence shown here is derived from an EMBL/GenBank/DDBJ whole genome shotgun (WGS) entry which is preliminary data.</text>
</comment>
<dbReference type="InterPro" id="IPR013120">
    <property type="entry name" value="FAR_NAD-bd"/>
</dbReference>
<dbReference type="InParanoid" id="A0A1X2HLL2"/>
<evidence type="ECO:0000313" key="4">
    <source>
        <dbReference type="EMBL" id="ORZ00273.1"/>
    </source>
</evidence>
<evidence type="ECO:0000313" key="5">
    <source>
        <dbReference type="Proteomes" id="UP000242180"/>
    </source>
</evidence>
<dbReference type="Gene3D" id="3.40.50.12780">
    <property type="entry name" value="N-terminal domain of ligase-like"/>
    <property type="match status" value="1"/>
</dbReference>
<dbReference type="PROSITE" id="PS00012">
    <property type="entry name" value="PHOSPHOPANTETHEINE"/>
    <property type="match status" value="1"/>
</dbReference>
<dbReference type="Pfam" id="PF23562">
    <property type="entry name" value="AMP-binding_C_3"/>
    <property type="match status" value="1"/>
</dbReference>
<dbReference type="Pfam" id="PF00550">
    <property type="entry name" value="PP-binding"/>
    <property type="match status" value="1"/>
</dbReference>
<dbReference type="PROSITE" id="PS50075">
    <property type="entry name" value="CARRIER"/>
    <property type="match status" value="1"/>
</dbReference>
<dbReference type="InterPro" id="IPR009081">
    <property type="entry name" value="PP-bd_ACP"/>
</dbReference>